<dbReference type="InterPro" id="IPR020449">
    <property type="entry name" value="Tscrpt_reg_AraC-type_HTH"/>
</dbReference>
<evidence type="ECO:0000256" key="2">
    <source>
        <dbReference type="ARBA" id="ARBA00023125"/>
    </source>
</evidence>
<gene>
    <name evidence="5" type="ORF">QJS35_27935</name>
</gene>
<dbReference type="Gene3D" id="1.10.10.60">
    <property type="entry name" value="Homeodomain-like"/>
    <property type="match status" value="2"/>
</dbReference>
<dbReference type="PANTHER" id="PTHR43280">
    <property type="entry name" value="ARAC-FAMILY TRANSCRIPTIONAL REGULATOR"/>
    <property type="match status" value="1"/>
</dbReference>
<keyword evidence="2" id="KW-0238">DNA-binding</keyword>
<evidence type="ECO:0000259" key="4">
    <source>
        <dbReference type="PROSITE" id="PS01124"/>
    </source>
</evidence>
<organism evidence="5 6">
    <name type="scientific">Cohnella silvisoli</name>
    <dbReference type="NCBI Taxonomy" id="2873699"/>
    <lineage>
        <taxon>Bacteria</taxon>
        <taxon>Bacillati</taxon>
        <taxon>Bacillota</taxon>
        <taxon>Bacilli</taxon>
        <taxon>Bacillales</taxon>
        <taxon>Paenibacillaceae</taxon>
        <taxon>Cohnella</taxon>
    </lineage>
</organism>
<protein>
    <submittedName>
        <fullName evidence="5">AraC family transcriptional regulator</fullName>
    </submittedName>
</protein>
<dbReference type="Proteomes" id="UP001493487">
    <property type="component" value="Unassembled WGS sequence"/>
</dbReference>
<dbReference type="SUPFAM" id="SSF51215">
    <property type="entry name" value="Regulatory protein AraC"/>
    <property type="match status" value="1"/>
</dbReference>
<keyword evidence="3" id="KW-0804">Transcription</keyword>
<dbReference type="SMART" id="SM00342">
    <property type="entry name" value="HTH_ARAC"/>
    <property type="match status" value="1"/>
</dbReference>
<dbReference type="PROSITE" id="PS01124">
    <property type="entry name" value="HTH_ARAC_FAMILY_2"/>
    <property type="match status" value="1"/>
</dbReference>
<dbReference type="InterPro" id="IPR009057">
    <property type="entry name" value="Homeodomain-like_sf"/>
</dbReference>
<keyword evidence="6" id="KW-1185">Reference proteome</keyword>
<name>A0ABV1L2I0_9BACL</name>
<dbReference type="PRINTS" id="PR00032">
    <property type="entry name" value="HTHARAC"/>
</dbReference>
<evidence type="ECO:0000256" key="1">
    <source>
        <dbReference type="ARBA" id="ARBA00023015"/>
    </source>
</evidence>
<proteinExistence type="predicted"/>
<feature type="domain" description="HTH araC/xylS-type" evidence="4">
    <location>
        <begin position="184"/>
        <end position="283"/>
    </location>
</feature>
<dbReference type="PANTHER" id="PTHR43280:SF2">
    <property type="entry name" value="HTH-TYPE TRANSCRIPTIONAL REGULATOR EXSA"/>
    <property type="match status" value="1"/>
</dbReference>
<dbReference type="InterPro" id="IPR037923">
    <property type="entry name" value="HTH-like"/>
</dbReference>
<evidence type="ECO:0000313" key="5">
    <source>
        <dbReference type="EMBL" id="MEQ4486218.1"/>
    </source>
</evidence>
<dbReference type="Pfam" id="PF12833">
    <property type="entry name" value="HTH_18"/>
    <property type="match status" value="1"/>
</dbReference>
<accession>A0ABV1L2I0</accession>
<comment type="caution">
    <text evidence="5">The sequence shown here is derived from an EMBL/GenBank/DDBJ whole genome shotgun (WGS) entry which is preliminary data.</text>
</comment>
<evidence type="ECO:0000313" key="6">
    <source>
        <dbReference type="Proteomes" id="UP001493487"/>
    </source>
</evidence>
<evidence type="ECO:0000256" key="3">
    <source>
        <dbReference type="ARBA" id="ARBA00023163"/>
    </source>
</evidence>
<sequence>MALICPFVRFSLRVPIAVDNRFGPRFCYVPSLYFIESGSAKVVYDDGSYVQLKTGALYFLQPGIRHKWVINEGDPFAFRCVFFEWSYRPKPQARVSIDLLCLRPEDYDDGLLDEPLEMGIPEQLMVDSFPFWKGLFESVTTDVKVLDEEDYPGLLAVNGHFLVLLHHVFQLARRQSEPKDPRIAKLLALMEQKSGGEYGDVEHWAEKLGLSRSYFHTLFRAQTGLTPARYWNQCRIKKAQNDLLETNDSVTKIAERFGFSSLYVFTRLFHQMVGVTPTDYRQQSRLNL</sequence>
<dbReference type="EMBL" id="JASKHM010000019">
    <property type="protein sequence ID" value="MEQ4486218.1"/>
    <property type="molecule type" value="Genomic_DNA"/>
</dbReference>
<dbReference type="RefSeq" id="WP_232189139.1">
    <property type="nucleotide sequence ID" value="NZ_JAIOAP010000018.1"/>
</dbReference>
<keyword evidence="1" id="KW-0805">Transcription regulation</keyword>
<reference evidence="5 6" key="1">
    <citation type="journal article" date="2023" name="Genome Announc.">
        <title>Pan-Genome Analyses of the Genus Cohnella and Proposal of the Novel Species Cohnella silvisoli sp. nov., Isolated from Forest Soil.</title>
        <authorList>
            <person name="Wang C."/>
            <person name="Mao L."/>
            <person name="Bao G."/>
            <person name="Zhu H."/>
        </authorList>
    </citation>
    <scope>NUCLEOTIDE SEQUENCE [LARGE SCALE GENOMIC DNA]</scope>
    <source>
        <strain evidence="5 6">NL03-T5-1</strain>
    </source>
</reference>
<dbReference type="SUPFAM" id="SSF46689">
    <property type="entry name" value="Homeodomain-like"/>
    <property type="match status" value="2"/>
</dbReference>
<dbReference type="InterPro" id="IPR018060">
    <property type="entry name" value="HTH_AraC"/>
</dbReference>